<evidence type="ECO:0000256" key="3">
    <source>
        <dbReference type="ARBA" id="ARBA00022692"/>
    </source>
</evidence>
<dbReference type="GeneID" id="30963526"/>
<feature type="non-terminal residue" evidence="12">
    <location>
        <position position="155"/>
    </location>
</feature>
<accession>A0A1D2VFM1</accession>
<keyword evidence="2" id="KW-0813">Transport</keyword>
<evidence type="ECO:0000256" key="7">
    <source>
        <dbReference type="ARBA" id="ARBA00023054"/>
    </source>
</evidence>
<gene>
    <name evidence="12" type="ORF">ASCRUDRAFT_25344</name>
</gene>
<feature type="transmembrane region" description="Helical" evidence="10">
    <location>
        <begin position="103"/>
        <end position="120"/>
    </location>
</feature>
<name>A0A1D2VFM1_9ASCO</name>
<evidence type="ECO:0000313" key="13">
    <source>
        <dbReference type="Proteomes" id="UP000095038"/>
    </source>
</evidence>
<keyword evidence="3 10" id="KW-0812">Transmembrane</keyword>
<feature type="non-terminal residue" evidence="12">
    <location>
        <position position="1"/>
    </location>
</feature>
<dbReference type="InterPro" id="IPR005606">
    <property type="entry name" value="Sec20"/>
</dbReference>
<evidence type="ECO:0000256" key="4">
    <source>
        <dbReference type="ARBA" id="ARBA00022824"/>
    </source>
</evidence>
<reference evidence="13" key="1">
    <citation type="submission" date="2016-05" db="EMBL/GenBank/DDBJ databases">
        <title>Comparative genomics of biotechnologically important yeasts.</title>
        <authorList>
            <consortium name="DOE Joint Genome Institute"/>
            <person name="Riley R."/>
            <person name="Haridas S."/>
            <person name="Wolfe K.H."/>
            <person name="Lopes M.R."/>
            <person name="Hittinger C.T."/>
            <person name="Goker M."/>
            <person name="Salamov A."/>
            <person name="Wisecaver J."/>
            <person name="Long T.M."/>
            <person name="Aerts A.L."/>
            <person name="Barry K."/>
            <person name="Choi C."/>
            <person name="Clum A."/>
            <person name="Coughlan A.Y."/>
            <person name="Deshpande S."/>
            <person name="Douglass A.P."/>
            <person name="Hanson S.J."/>
            <person name="Klenk H.-P."/>
            <person name="Labutti K."/>
            <person name="Lapidus A."/>
            <person name="Lindquist E."/>
            <person name="Lipzen A."/>
            <person name="Meier-Kolthoff J.P."/>
            <person name="Ohm R.A."/>
            <person name="Otillar R.P."/>
            <person name="Pangilinan J."/>
            <person name="Peng Y."/>
            <person name="Rokas A."/>
            <person name="Rosa C.A."/>
            <person name="Scheuner C."/>
            <person name="Sibirny A.A."/>
            <person name="Slot J.C."/>
            <person name="Stielow J.B."/>
            <person name="Sun H."/>
            <person name="Kurtzman C.P."/>
            <person name="Blackwell M."/>
            <person name="Grigoriev I.V."/>
            <person name="Jeffries T.W."/>
        </authorList>
    </citation>
    <scope>NUCLEOTIDE SEQUENCE [LARGE SCALE GENOMIC DNA]</scope>
    <source>
        <strain evidence="13">DSM 1968</strain>
    </source>
</reference>
<keyword evidence="5" id="KW-0931">ER-Golgi transport</keyword>
<dbReference type="RefSeq" id="XP_020046775.1">
    <property type="nucleotide sequence ID" value="XM_020189890.1"/>
</dbReference>
<keyword evidence="6 10" id="KW-1133">Transmembrane helix</keyword>
<evidence type="ECO:0000256" key="5">
    <source>
        <dbReference type="ARBA" id="ARBA00022892"/>
    </source>
</evidence>
<evidence type="ECO:0000256" key="6">
    <source>
        <dbReference type="ARBA" id="ARBA00022989"/>
    </source>
</evidence>
<dbReference type="OrthoDB" id="46868at2759"/>
<proteinExistence type="inferred from homology"/>
<keyword evidence="13" id="KW-1185">Reference proteome</keyword>
<evidence type="ECO:0000256" key="2">
    <source>
        <dbReference type="ARBA" id="ARBA00022448"/>
    </source>
</evidence>
<dbReference type="GO" id="GO:0005484">
    <property type="term" value="F:SNAP receptor activity"/>
    <property type="evidence" value="ECO:0007669"/>
    <property type="project" value="InterPro"/>
</dbReference>
<comment type="similarity">
    <text evidence="9">Belongs to the SEC20 family.</text>
</comment>
<dbReference type="GO" id="GO:0031201">
    <property type="term" value="C:SNARE complex"/>
    <property type="evidence" value="ECO:0007669"/>
    <property type="project" value="TreeGrafter"/>
</dbReference>
<organism evidence="12 13">
    <name type="scientific">Ascoidea rubescens DSM 1968</name>
    <dbReference type="NCBI Taxonomy" id="1344418"/>
    <lineage>
        <taxon>Eukaryota</taxon>
        <taxon>Fungi</taxon>
        <taxon>Dikarya</taxon>
        <taxon>Ascomycota</taxon>
        <taxon>Saccharomycotina</taxon>
        <taxon>Saccharomycetes</taxon>
        <taxon>Ascoideaceae</taxon>
        <taxon>Ascoidea</taxon>
    </lineage>
</organism>
<dbReference type="InParanoid" id="A0A1D2VFM1"/>
<keyword evidence="7" id="KW-0175">Coiled coil</keyword>
<feature type="transmembrane region" description="Helical" evidence="10">
    <location>
        <begin position="80"/>
        <end position="97"/>
    </location>
</feature>
<protein>
    <submittedName>
        <fullName evidence="12">Sec20-domain-containing protein</fullName>
    </submittedName>
</protein>
<evidence type="ECO:0000256" key="1">
    <source>
        <dbReference type="ARBA" id="ARBA00004163"/>
    </source>
</evidence>
<comment type="subcellular location">
    <subcellularLocation>
        <location evidence="1">Endoplasmic reticulum membrane</location>
        <topology evidence="1">Single-pass type IV membrane protein</topology>
    </subcellularLocation>
</comment>
<dbReference type="EMBL" id="KV454482">
    <property type="protein sequence ID" value="ODV60468.1"/>
    <property type="molecule type" value="Genomic_DNA"/>
</dbReference>
<evidence type="ECO:0000313" key="12">
    <source>
        <dbReference type="EMBL" id="ODV60468.1"/>
    </source>
</evidence>
<evidence type="ECO:0000256" key="10">
    <source>
        <dbReference type="SAM" id="Phobius"/>
    </source>
</evidence>
<evidence type="ECO:0000256" key="8">
    <source>
        <dbReference type="ARBA" id="ARBA00023136"/>
    </source>
</evidence>
<feature type="domain" description="Sec20 C-terminal" evidence="11">
    <location>
        <begin position="7"/>
        <end position="97"/>
    </location>
</feature>
<keyword evidence="4" id="KW-0256">Endoplasmic reticulum</keyword>
<dbReference type="PANTHER" id="PTHR12825:SF0">
    <property type="entry name" value="VESICLE TRANSPORT PROTEIN SEC20"/>
    <property type="match status" value="1"/>
</dbReference>
<evidence type="ECO:0000259" key="11">
    <source>
        <dbReference type="Pfam" id="PF03908"/>
    </source>
</evidence>
<keyword evidence="8 10" id="KW-0472">Membrane</keyword>
<dbReference type="AlphaFoldDB" id="A0A1D2VFM1"/>
<dbReference type="GO" id="GO:0006890">
    <property type="term" value="P:retrograde vesicle-mediated transport, Golgi to endoplasmic reticulum"/>
    <property type="evidence" value="ECO:0007669"/>
    <property type="project" value="InterPro"/>
</dbReference>
<dbReference type="InterPro" id="IPR056173">
    <property type="entry name" value="Sec20_C"/>
</dbReference>
<dbReference type="PANTHER" id="PTHR12825">
    <property type="entry name" value="BNIP1-RELATED"/>
    <property type="match status" value="1"/>
</dbReference>
<dbReference type="STRING" id="1344418.A0A1D2VFM1"/>
<evidence type="ECO:0000256" key="9">
    <source>
        <dbReference type="ARBA" id="ARBA00037934"/>
    </source>
</evidence>
<dbReference type="GO" id="GO:0005789">
    <property type="term" value="C:endoplasmic reticulum membrane"/>
    <property type="evidence" value="ECO:0007669"/>
    <property type="project" value="UniProtKB-SubCell"/>
</dbReference>
<dbReference type="Pfam" id="PF03908">
    <property type="entry name" value="Sec20"/>
    <property type="match status" value="1"/>
</dbReference>
<sequence>KQQILHKNESISIALKNSHKLLQSSILQSDLNIDELSQSSNSLQLLSNKYQSLEFILNKSSRLVKELEQADRIDKKNIRYALYWLTFTICWVIWRRLLSKPVLFILTQFLTIFKLALYFLKFFQKNNSHDTILSYNSISTPQLQFYLPTLSTTAT</sequence>
<dbReference type="Proteomes" id="UP000095038">
    <property type="component" value="Unassembled WGS sequence"/>
</dbReference>